<feature type="transmembrane region" description="Helical" evidence="1">
    <location>
        <begin position="69"/>
        <end position="89"/>
    </location>
</feature>
<sequence>MLTHRDIRKYIGQHVHCHTPFGTFQGIVVHLSKHHLILGSVRTPTSLVAYEQTEPFRQMPMGPGGPGSGWHFAIPLAAILGITAIGMHWW</sequence>
<dbReference type="OrthoDB" id="2377042at2"/>
<keyword evidence="1" id="KW-1133">Transmembrane helix</keyword>
<evidence type="ECO:0000313" key="2">
    <source>
        <dbReference type="EMBL" id="TDY49518.1"/>
    </source>
</evidence>
<accession>A0A4R8LQ27</accession>
<organism evidence="2 3">
    <name type="scientific">Alicyclobacillus sacchari</name>
    <dbReference type="NCBI Taxonomy" id="392010"/>
    <lineage>
        <taxon>Bacteria</taxon>
        <taxon>Bacillati</taxon>
        <taxon>Bacillota</taxon>
        <taxon>Bacilli</taxon>
        <taxon>Bacillales</taxon>
        <taxon>Alicyclobacillaceae</taxon>
        <taxon>Alicyclobacillus</taxon>
    </lineage>
</organism>
<evidence type="ECO:0000313" key="3">
    <source>
        <dbReference type="Proteomes" id="UP000294581"/>
    </source>
</evidence>
<comment type="caution">
    <text evidence="2">The sequence shown here is derived from an EMBL/GenBank/DDBJ whole genome shotgun (WGS) entry which is preliminary data.</text>
</comment>
<dbReference type="AlphaFoldDB" id="A0A4R8LQ27"/>
<gene>
    <name evidence="2" type="ORF">C7445_10429</name>
</gene>
<proteinExistence type="predicted"/>
<reference evidence="2 3" key="1">
    <citation type="submission" date="2019-03" db="EMBL/GenBank/DDBJ databases">
        <title>Genomic Encyclopedia of Type Strains, Phase IV (KMG-IV): sequencing the most valuable type-strain genomes for metagenomic binning, comparative biology and taxonomic classification.</title>
        <authorList>
            <person name="Goeker M."/>
        </authorList>
    </citation>
    <scope>NUCLEOTIDE SEQUENCE [LARGE SCALE GENOMIC DNA]</scope>
    <source>
        <strain evidence="2 3">DSM 17974</strain>
    </source>
</reference>
<dbReference type="RefSeq" id="WP_134158973.1">
    <property type="nucleotide sequence ID" value="NZ_BSUS01000001.1"/>
</dbReference>
<dbReference type="Proteomes" id="UP000294581">
    <property type="component" value="Unassembled WGS sequence"/>
</dbReference>
<protein>
    <submittedName>
        <fullName evidence="2">Uncharacterized protein</fullName>
    </submittedName>
</protein>
<keyword evidence="1" id="KW-0812">Transmembrane</keyword>
<dbReference type="EMBL" id="SORF01000004">
    <property type="protein sequence ID" value="TDY49518.1"/>
    <property type="molecule type" value="Genomic_DNA"/>
</dbReference>
<evidence type="ECO:0000256" key="1">
    <source>
        <dbReference type="SAM" id="Phobius"/>
    </source>
</evidence>
<name>A0A4R8LQ27_9BACL</name>
<keyword evidence="3" id="KW-1185">Reference proteome</keyword>
<keyword evidence="1" id="KW-0472">Membrane</keyword>